<dbReference type="InterPro" id="IPR041106">
    <property type="entry name" value="XRN1_D2_D3"/>
</dbReference>
<keyword evidence="3" id="KW-1185">Reference proteome</keyword>
<evidence type="ECO:0000313" key="3">
    <source>
        <dbReference type="Proteomes" id="UP000278143"/>
    </source>
</evidence>
<dbReference type="OrthoDB" id="372487at2759"/>
<accession>A0A4P9Z198</accession>
<dbReference type="AlphaFoldDB" id="A0A4P9Z198"/>
<sequence>PQSIEEAFPAGSNVFYLGRNYFGFPCRVARHTGDTLTITKMYYIYPDKVRKAVAEETHQRDGYVRGNALAHQLNVTANRLSQLTSCLLVEDRDTGVRMNIGLHLKSHAKRLKMLDYVRLNRREWEYSPKACQAITEYFVS</sequence>
<protein>
    <recommendedName>
        <fullName evidence="1">Exoribonuclease Xrn1 D2/D3 domain-containing protein</fullName>
    </recommendedName>
</protein>
<name>A0A4P9Z198_9FUNG</name>
<dbReference type="Gene3D" id="2.30.30.30">
    <property type="match status" value="1"/>
</dbReference>
<evidence type="ECO:0000259" key="1">
    <source>
        <dbReference type="Pfam" id="PF18334"/>
    </source>
</evidence>
<feature type="domain" description="Exoribonuclease Xrn1 D2/D3" evidence="1">
    <location>
        <begin position="4"/>
        <end position="137"/>
    </location>
</feature>
<feature type="non-terminal residue" evidence="2">
    <location>
        <position position="1"/>
    </location>
</feature>
<organism evidence="2 3">
    <name type="scientific">Syncephalis pseudoplumigaleata</name>
    <dbReference type="NCBI Taxonomy" id="1712513"/>
    <lineage>
        <taxon>Eukaryota</taxon>
        <taxon>Fungi</taxon>
        <taxon>Fungi incertae sedis</taxon>
        <taxon>Zoopagomycota</taxon>
        <taxon>Zoopagomycotina</taxon>
        <taxon>Zoopagomycetes</taxon>
        <taxon>Zoopagales</taxon>
        <taxon>Piptocephalidaceae</taxon>
        <taxon>Syncephalis</taxon>
    </lineage>
</organism>
<proteinExistence type="predicted"/>
<reference evidence="3" key="1">
    <citation type="journal article" date="2018" name="Nat. Microbiol.">
        <title>Leveraging single-cell genomics to expand the fungal tree of life.</title>
        <authorList>
            <person name="Ahrendt S.R."/>
            <person name="Quandt C.A."/>
            <person name="Ciobanu D."/>
            <person name="Clum A."/>
            <person name="Salamov A."/>
            <person name="Andreopoulos B."/>
            <person name="Cheng J.F."/>
            <person name="Woyke T."/>
            <person name="Pelin A."/>
            <person name="Henrissat B."/>
            <person name="Reynolds N.K."/>
            <person name="Benny G.L."/>
            <person name="Smith M.E."/>
            <person name="James T.Y."/>
            <person name="Grigoriev I.V."/>
        </authorList>
    </citation>
    <scope>NUCLEOTIDE SEQUENCE [LARGE SCALE GENOMIC DNA]</scope>
    <source>
        <strain evidence="3">Benny S71-1</strain>
    </source>
</reference>
<dbReference type="InterPro" id="IPR014722">
    <property type="entry name" value="Rib_uL2_dom2"/>
</dbReference>
<dbReference type="Pfam" id="PF18334">
    <property type="entry name" value="XRN1_D2_D3"/>
    <property type="match status" value="1"/>
</dbReference>
<dbReference type="EMBL" id="KZ989486">
    <property type="protein sequence ID" value="RKP26204.1"/>
    <property type="molecule type" value="Genomic_DNA"/>
</dbReference>
<gene>
    <name evidence="2" type="ORF">SYNPS1DRAFT_14519</name>
</gene>
<evidence type="ECO:0000313" key="2">
    <source>
        <dbReference type="EMBL" id="RKP26204.1"/>
    </source>
</evidence>
<dbReference type="Proteomes" id="UP000278143">
    <property type="component" value="Unassembled WGS sequence"/>
</dbReference>